<dbReference type="SUPFAM" id="SSF52540">
    <property type="entry name" value="P-loop containing nucleoside triphosphate hydrolases"/>
    <property type="match status" value="2"/>
</dbReference>
<evidence type="ECO:0000259" key="13">
    <source>
        <dbReference type="PROSITE" id="PS50089"/>
    </source>
</evidence>
<organism evidence="16 17">
    <name type="scientific">Bipolaris oryzae ATCC 44560</name>
    <dbReference type="NCBI Taxonomy" id="930090"/>
    <lineage>
        <taxon>Eukaryota</taxon>
        <taxon>Fungi</taxon>
        <taxon>Dikarya</taxon>
        <taxon>Ascomycota</taxon>
        <taxon>Pezizomycotina</taxon>
        <taxon>Dothideomycetes</taxon>
        <taxon>Pleosporomycetidae</taxon>
        <taxon>Pleosporales</taxon>
        <taxon>Pleosporineae</taxon>
        <taxon>Pleosporaceae</taxon>
        <taxon>Bipolaris</taxon>
    </lineage>
</organism>
<dbReference type="PROSITE" id="PS50089">
    <property type="entry name" value="ZF_RING_2"/>
    <property type="match status" value="1"/>
</dbReference>
<dbReference type="SMART" id="SM00487">
    <property type="entry name" value="DEXDc"/>
    <property type="match status" value="1"/>
</dbReference>
<keyword evidence="17" id="KW-1185">Reference proteome</keyword>
<dbReference type="PANTHER" id="PTHR45626:SF11">
    <property type="entry name" value="FAMILY HELICASE, PUTATIVE (AFU_ORTHOLOGUE AFUA_5G06590)-RELATED"/>
    <property type="match status" value="1"/>
</dbReference>
<keyword evidence="4" id="KW-0547">Nucleotide-binding</keyword>
<feature type="domain" description="Helicase ATP-binding" evidence="14">
    <location>
        <begin position="354"/>
        <end position="533"/>
    </location>
</feature>
<protein>
    <recommendedName>
        <fullName evidence="18">RING-type domain-containing protein</fullName>
    </recommendedName>
</protein>
<keyword evidence="10" id="KW-0539">Nucleus</keyword>
<dbReference type="InterPro" id="IPR049730">
    <property type="entry name" value="SNF2/RAD54-like_C"/>
</dbReference>
<dbReference type="PANTHER" id="PTHR45626">
    <property type="entry name" value="TRANSCRIPTION TERMINATION FACTOR 2-RELATED"/>
    <property type="match status" value="1"/>
</dbReference>
<dbReference type="Pfam" id="PF00271">
    <property type="entry name" value="Helicase_C"/>
    <property type="match status" value="1"/>
</dbReference>
<dbReference type="SUPFAM" id="SSF57850">
    <property type="entry name" value="RING/U-box"/>
    <property type="match status" value="1"/>
</dbReference>
<feature type="region of interest" description="Disordered" evidence="12">
    <location>
        <begin position="1"/>
        <end position="56"/>
    </location>
</feature>
<dbReference type="Pfam" id="PF00176">
    <property type="entry name" value="SNF2-rel_dom"/>
    <property type="match status" value="1"/>
</dbReference>
<dbReference type="Proteomes" id="UP000054032">
    <property type="component" value="Unassembled WGS sequence"/>
</dbReference>
<dbReference type="EMBL" id="KI963987">
    <property type="protein sequence ID" value="EUC45264.1"/>
    <property type="molecule type" value="Genomic_DNA"/>
</dbReference>
<dbReference type="RefSeq" id="XP_007688195.1">
    <property type="nucleotide sequence ID" value="XM_007690005.1"/>
</dbReference>
<dbReference type="STRING" id="930090.W6ZCX1"/>
<keyword evidence="8" id="KW-0862">Zinc</keyword>
<dbReference type="eggNOG" id="KOG1001">
    <property type="taxonomic scope" value="Eukaryota"/>
</dbReference>
<keyword evidence="9" id="KW-0067">ATP-binding</keyword>
<dbReference type="CDD" id="cd18008">
    <property type="entry name" value="DEXDc_SHPRH-like"/>
    <property type="match status" value="1"/>
</dbReference>
<evidence type="ECO:0000256" key="10">
    <source>
        <dbReference type="ARBA" id="ARBA00023242"/>
    </source>
</evidence>
<dbReference type="SMART" id="SM00490">
    <property type="entry name" value="HELICc"/>
    <property type="match status" value="1"/>
</dbReference>
<dbReference type="GO" id="GO:0016818">
    <property type="term" value="F:hydrolase activity, acting on acid anhydrides, in phosphorus-containing anhydrides"/>
    <property type="evidence" value="ECO:0007669"/>
    <property type="project" value="InterPro"/>
</dbReference>
<evidence type="ECO:0000256" key="4">
    <source>
        <dbReference type="ARBA" id="ARBA00022741"/>
    </source>
</evidence>
<dbReference type="Pfam" id="PF13923">
    <property type="entry name" value="zf-C3HC4_2"/>
    <property type="match status" value="1"/>
</dbReference>
<sequence length="953" mass="106774">MAPKRHAEVVDLTADDAPDGSSYRAPKQSRTLYNGAQRATNSSSQENMTPGDMWDYDDEFEEHDASQEAPDATQGYSQEHYNYLLYGALDDKIVGVRYYNGYATEGETVVLRREPHNQYDANAIRVNNVQEEQIGHIPRGLAAKLAKYMDDRSLLIEAQITGHKGYYECPIELLLYGTDDPIQRQELMARMKKDRLPVGRASERQRREAAEKKEQERRAKEAAKQMKKKAQRIEGPEISMAEFAAGLSQGVPSLTGPSLEDIITGSERFNPRNIEEFVEEFGVKEEDLAAMPQAPQPNALVTELHPFQLQGLQWMLDKESPKLPTKEGKSVVQLWRPHTSVPNVYTNVATSFSVKNPPLASGGILADDMGLGKTIQTISLIVADRELGRGAKDATGATLILAPVSVMSNWSTQMEHHIKPEHALRVMFWHGQKKEPITPKSIENYDVVISTYESISSDWFSQKSTSLPRKSGPFSIKWRRVILDEGHNIRNPKAKKTVAISNLIAQSRWSLTGTPIINNLKDLYSQVRFLRLSGGIENFEVFHSAIMRPVMQGHVKGQQVLQMLMSDICLRRKKEMSFIDLRLPPLTEYIHKVKLLPHEQEKYNVLEAEAKGQLDKYRKSIGKKDAASTYRHLLEVLLRLRQVCNHWQLVGEERLDSIMQQLDENGAVDLTDENKLALQKLLQLSIDSQEDCPICLDMYKDPVITTCAHTFCTPCLERIVESSQKCPLCRSPLPSLLTSTVKPAQHLPRPSSQEALADKSSLETSTSTKITAILSILDASHTRDPTTKTILFSQWPSFLSLLSPHLTAASYSFTRIDGSMPPRTRDSALHTFTSCPDTTILLASLSVCSVGLNLVAANQVILADSWWAPAIEDQAVDRVHRLGQTRDTTVWRVVVEGSVEERVLGIQEEKRRVVGVAFAEREDGGRKRKKREGGLGDLVRLLGGTQETQEGGS</sequence>
<comment type="subcellular location">
    <subcellularLocation>
        <location evidence="1">Nucleus</location>
    </subcellularLocation>
</comment>
<reference evidence="16 17" key="1">
    <citation type="journal article" date="2013" name="PLoS Genet.">
        <title>Comparative genome structure, secondary metabolite, and effector coding capacity across Cochliobolus pathogens.</title>
        <authorList>
            <person name="Condon B.J."/>
            <person name="Leng Y."/>
            <person name="Wu D."/>
            <person name="Bushley K.E."/>
            <person name="Ohm R.A."/>
            <person name="Otillar R."/>
            <person name="Martin J."/>
            <person name="Schackwitz W."/>
            <person name="Grimwood J."/>
            <person name="MohdZainudin N."/>
            <person name="Xue C."/>
            <person name="Wang R."/>
            <person name="Manning V.A."/>
            <person name="Dhillon B."/>
            <person name="Tu Z.J."/>
            <person name="Steffenson B.J."/>
            <person name="Salamov A."/>
            <person name="Sun H."/>
            <person name="Lowry S."/>
            <person name="LaButti K."/>
            <person name="Han J."/>
            <person name="Copeland A."/>
            <person name="Lindquist E."/>
            <person name="Barry K."/>
            <person name="Schmutz J."/>
            <person name="Baker S.E."/>
            <person name="Ciuffetti L.M."/>
            <person name="Grigoriev I.V."/>
            <person name="Zhong S."/>
            <person name="Turgeon B.G."/>
        </authorList>
    </citation>
    <scope>NUCLEOTIDE SEQUENCE [LARGE SCALE GENOMIC DNA]</scope>
    <source>
        <strain evidence="16 17">ATCC 44560</strain>
    </source>
</reference>
<dbReference type="InterPro" id="IPR000330">
    <property type="entry name" value="SNF2_N"/>
</dbReference>
<evidence type="ECO:0000256" key="7">
    <source>
        <dbReference type="ARBA" id="ARBA00022806"/>
    </source>
</evidence>
<evidence type="ECO:0000256" key="6">
    <source>
        <dbReference type="ARBA" id="ARBA00022801"/>
    </source>
</evidence>
<feature type="region of interest" description="Disordered" evidence="12">
    <location>
        <begin position="194"/>
        <end position="232"/>
    </location>
</feature>
<accession>W6ZCX1</accession>
<dbReference type="InterPro" id="IPR027417">
    <property type="entry name" value="P-loop_NTPase"/>
</dbReference>
<dbReference type="InterPro" id="IPR017907">
    <property type="entry name" value="Znf_RING_CS"/>
</dbReference>
<feature type="compositionally biased region" description="Basic and acidic residues" evidence="12">
    <location>
        <begin position="194"/>
        <end position="224"/>
    </location>
</feature>
<evidence type="ECO:0000259" key="14">
    <source>
        <dbReference type="PROSITE" id="PS51192"/>
    </source>
</evidence>
<dbReference type="InterPro" id="IPR013083">
    <property type="entry name" value="Znf_RING/FYVE/PHD"/>
</dbReference>
<comment type="similarity">
    <text evidence="2">Belongs to the SNF2/RAD54 helicase family.</text>
</comment>
<dbReference type="OrthoDB" id="448448at2759"/>
<dbReference type="GO" id="GO:0006281">
    <property type="term" value="P:DNA repair"/>
    <property type="evidence" value="ECO:0007669"/>
    <property type="project" value="TreeGrafter"/>
</dbReference>
<feature type="domain" description="Helicase C-terminal" evidence="15">
    <location>
        <begin position="769"/>
        <end position="924"/>
    </location>
</feature>
<dbReference type="HOGENOM" id="CLU_000315_2_5_1"/>
<evidence type="ECO:0000256" key="1">
    <source>
        <dbReference type="ARBA" id="ARBA00004123"/>
    </source>
</evidence>
<proteinExistence type="inferred from homology"/>
<dbReference type="Pfam" id="PF08797">
    <property type="entry name" value="HIRAN"/>
    <property type="match status" value="1"/>
</dbReference>
<gene>
    <name evidence="16" type="ORF">COCMIDRAFT_95967</name>
</gene>
<dbReference type="Gene3D" id="3.30.70.2330">
    <property type="match status" value="1"/>
</dbReference>
<dbReference type="GO" id="GO:0005634">
    <property type="term" value="C:nucleus"/>
    <property type="evidence" value="ECO:0007669"/>
    <property type="project" value="UniProtKB-SubCell"/>
</dbReference>
<dbReference type="AlphaFoldDB" id="W6ZCX1"/>
<name>W6ZCX1_COCMI</name>
<keyword evidence="6" id="KW-0378">Hydrolase</keyword>
<evidence type="ECO:0000259" key="15">
    <source>
        <dbReference type="PROSITE" id="PS51194"/>
    </source>
</evidence>
<keyword evidence="5 11" id="KW-0863">Zinc-finger</keyword>
<evidence type="ECO:0000256" key="5">
    <source>
        <dbReference type="ARBA" id="ARBA00022771"/>
    </source>
</evidence>
<dbReference type="InterPro" id="IPR038718">
    <property type="entry name" value="SNF2-like_sf"/>
</dbReference>
<dbReference type="GO" id="GO:0008094">
    <property type="term" value="F:ATP-dependent activity, acting on DNA"/>
    <property type="evidence" value="ECO:0007669"/>
    <property type="project" value="TreeGrafter"/>
</dbReference>
<keyword evidence="3" id="KW-0479">Metal-binding</keyword>
<dbReference type="PROSITE" id="PS51194">
    <property type="entry name" value="HELICASE_CTER"/>
    <property type="match status" value="1"/>
</dbReference>
<dbReference type="InterPro" id="IPR001650">
    <property type="entry name" value="Helicase_C-like"/>
</dbReference>
<dbReference type="GO" id="GO:0004386">
    <property type="term" value="F:helicase activity"/>
    <property type="evidence" value="ECO:0007669"/>
    <property type="project" value="UniProtKB-KW"/>
</dbReference>
<dbReference type="Gene3D" id="3.40.50.300">
    <property type="entry name" value="P-loop containing nucleotide triphosphate hydrolases"/>
    <property type="match status" value="1"/>
</dbReference>
<evidence type="ECO:0000256" key="2">
    <source>
        <dbReference type="ARBA" id="ARBA00007025"/>
    </source>
</evidence>
<dbReference type="InterPro" id="IPR001841">
    <property type="entry name" value="Znf_RING"/>
</dbReference>
<dbReference type="GeneID" id="19128759"/>
<evidence type="ECO:0008006" key="18">
    <source>
        <dbReference type="Google" id="ProtNLM"/>
    </source>
</evidence>
<dbReference type="InterPro" id="IPR014001">
    <property type="entry name" value="Helicase_ATP-bd"/>
</dbReference>
<evidence type="ECO:0000256" key="8">
    <source>
        <dbReference type="ARBA" id="ARBA00022833"/>
    </source>
</evidence>
<evidence type="ECO:0000256" key="9">
    <source>
        <dbReference type="ARBA" id="ARBA00022840"/>
    </source>
</evidence>
<dbReference type="GO" id="GO:0005524">
    <property type="term" value="F:ATP binding"/>
    <property type="evidence" value="ECO:0007669"/>
    <property type="project" value="UniProtKB-KW"/>
</dbReference>
<dbReference type="Gene3D" id="3.40.50.10810">
    <property type="entry name" value="Tandem AAA-ATPase domain"/>
    <property type="match status" value="1"/>
</dbReference>
<dbReference type="GO" id="GO:0008270">
    <property type="term" value="F:zinc ion binding"/>
    <property type="evidence" value="ECO:0007669"/>
    <property type="project" value="UniProtKB-KW"/>
</dbReference>
<dbReference type="PROSITE" id="PS00518">
    <property type="entry name" value="ZF_RING_1"/>
    <property type="match status" value="1"/>
</dbReference>
<evidence type="ECO:0000256" key="3">
    <source>
        <dbReference type="ARBA" id="ARBA00022723"/>
    </source>
</evidence>
<dbReference type="SMART" id="SM00184">
    <property type="entry name" value="RING"/>
    <property type="match status" value="1"/>
</dbReference>
<dbReference type="PROSITE" id="PS51192">
    <property type="entry name" value="HELICASE_ATP_BIND_1"/>
    <property type="match status" value="1"/>
</dbReference>
<evidence type="ECO:0000313" key="17">
    <source>
        <dbReference type="Proteomes" id="UP000054032"/>
    </source>
</evidence>
<dbReference type="InterPro" id="IPR050628">
    <property type="entry name" value="SNF2_RAD54_helicase_TF"/>
</dbReference>
<dbReference type="Gene3D" id="3.30.40.10">
    <property type="entry name" value="Zinc/RING finger domain, C3HC4 (zinc finger)"/>
    <property type="match status" value="1"/>
</dbReference>
<feature type="domain" description="RING-type" evidence="13">
    <location>
        <begin position="692"/>
        <end position="730"/>
    </location>
</feature>
<evidence type="ECO:0000256" key="11">
    <source>
        <dbReference type="PROSITE-ProRule" id="PRU00175"/>
    </source>
</evidence>
<dbReference type="KEGG" id="bor:COCMIDRAFT_95967"/>
<dbReference type="CDD" id="cd18793">
    <property type="entry name" value="SF2_C_SNF"/>
    <property type="match status" value="1"/>
</dbReference>
<evidence type="ECO:0000256" key="12">
    <source>
        <dbReference type="SAM" id="MobiDB-lite"/>
    </source>
</evidence>
<dbReference type="SMART" id="SM00910">
    <property type="entry name" value="HIRAN"/>
    <property type="match status" value="1"/>
</dbReference>
<dbReference type="InterPro" id="IPR014905">
    <property type="entry name" value="HIRAN"/>
</dbReference>
<feature type="compositionally biased region" description="Polar residues" evidence="12">
    <location>
        <begin position="28"/>
        <end position="48"/>
    </location>
</feature>
<keyword evidence="7" id="KW-0347">Helicase</keyword>
<dbReference type="GO" id="GO:0003676">
    <property type="term" value="F:nucleic acid binding"/>
    <property type="evidence" value="ECO:0007669"/>
    <property type="project" value="InterPro"/>
</dbReference>
<evidence type="ECO:0000313" key="16">
    <source>
        <dbReference type="EMBL" id="EUC45264.1"/>
    </source>
</evidence>